<dbReference type="Proteomes" id="UP000527143">
    <property type="component" value="Unassembled WGS sequence"/>
</dbReference>
<dbReference type="EMBL" id="JACIJF010000001">
    <property type="protein sequence ID" value="MBB5708800.1"/>
    <property type="molecule type" value="Genomic_DNA"/>
</dbReference>
<name>A0A840YJ89_9SPHN</name>
<reference evidence="1 2" key="1">
    <citation type="submission" date="2020-08" db="EMBL/GenBank/DDBJ databases">
        <title>Genomic Encyclopedia of Type Strains, Phase IV (KMG-IV): sequencing the most valuable type-strain genomes for metagenomic binning, comparative biology and taxonomic classification.</title>
        <authorList>
            <person name="Goeker M."/>
        </authorList>
    </citation>
    <scope>NUCLEOTIDE SEQUENCE [LARGE SCALE GENOMIC DNA]</scope>
    <source>
        <strain evidence="1 2">DSM 26736</strain>
    </source>
</reference>
<proteinExistence type="predicted"/>
<dbReference type="RefSeq" id="WP_184084267.1">
    <property type="nucleotide sequence ID" value="NZ_JACIJF010000001.1"/>
</dbReference>
<gene>
    <name evidence="1" type="ORF">FHT02_000006</name>
</gene>
<sequence length="127" mass="12483">MREELSYSTFMHRPIGSDIPTAAAARRAGGKRNAPALGAGLISAGAGVGAGVGTGAGVGGRVPMVDGGATTVPVLPFEEPPPPQAASARMSGNAKGVRVICFMGPAVQVDPSRQGVGSIGDALHALP</sequence>
<evidence type="ECO:0000313" key="1">
    <source>
        <dbReference type="EMBL" id="MBB5708800.1"/>
    </source>
</evidence>
<dbReference type="AlphaFoldDB" id="A0A840YJ89"/>
<organism evidence="1 2">
    <name type="scientific">Sphingomonas xinjiangensis</name>
    <dbReference type="NCBI Taxonomy" id="643568"/>
    <lineage>
        <taxon>Bacteria</taxon>
        <taxon>Pseudomonadati</taxon>
        <taxon>Pseudomonadota</taxon>
        <taxon>Alphaproteobacteria</taxon>
        <taxon>Sphingomonadales</taxon>
        <taxon>Sphingomonadaceae</taxon>
        <taxon>Sphingomonas</taxon>
    </lineage>
</organism>
<protein>
    <submittedName>
        <fullName evidence="1">Uncharacterized protein</fullName>
    </submittedName>
</protein>
<keyword evidence="2" id="KW-1185">Reference proteome</keyword>
<comment type="caution">
    <text evidence="1">The sequence shown here is derived from an EMBL/GenBank/DDBJ whole genome shotgun (WGS) entry which is preliminary data.</text>
</comment>
<evidence type="ECO:0000313" key="2">
    <source>
        <dbReference type="Proteomes" id="UP000527143"/>
    </source>
</evidence>
<accession>A0A840YJ89</accession>